<keyword evidence="1 4" id="KW-0479">Metal-binding</keyword>
<dbReference type="PANTHER" id="PTHR35910:SF6">
    <property type="entry name" value="2EXR DOMAIN-CONTAINING PROTEIN"/>
    <property type="match status" value="1"/>
</dbReference>
<evidence type="ECO:0000256" key="4">
    <source>
        <dbReference type="PROSITE-ProRule" id="PRU00723"/>
    </source>
</evidence>
<feature type="region of interest" description="Disordered" evidence="5">
    <location>
        <begin position="270"/>
        <end position="314"/>
    </location>
</feature>
<dbReference type="SUPFAM" id="SSF90229">
    <property type="entry name" value="CCCH zinc finger"/>
    <property type="match status" value="1"/>
</dbReference>
<dbReference type="InterPro" id="IPR000571">
    <property type="entry name" value="Znf_CCCH"/>
</dbReference>
<dbReference type="InterPro" id="IPR045518">
    <property type="entry name" value="2EXR"/>
</dbReference>
<dbReference type="AlphaFoldDB" id="A0A2J6RB51"/>
<dbReference type="SMART" id="SM00356">
    <property type="entry name" value="ZnF_C3H1"/>
    <property type="match status" value="1"/>
</dbReference>
<dbReference type="Pfam" id="PF00642">
    <property type="entry name" value="zf-CCCH"/>
    <property type="match status" value="1"/>
</dbReference>
<name>A0A2J6RB51_HYAVF</name>
<accession>A0A2J6RB51</accession>
<evidence type="ECO:0000256" key="2">
    <source>
        <dbReference type="ARBA" id="ARBA00022771"/>
    </source>
</evidence>
<dbReference type="InterPro" id="IPR036855">
    <property type="entry name" value="Znf_CCCH_sf"/>
</dbReference>
<dbReference type="EMBL" id="KZ613952">
    <property type="protein sequence ID" value="PMD35739.1"/>
    <property type="molecule type" value="Genomic_DNA"/>
</dbReference>
<evidence type="ECO:0000313" key="7">
    <source>
        <dbReference type="EMBL" id="PMD35739.1"/>
    </source>
</evidence>
<protein>
    <recommendedName>
        <fullName evidence="6">C3H1-type domain-containing protein</fullName>
    </recommendedName>
</protein>
<evidence type="ECO:0000256" key="1">
    <source>
        <dbReference type="ARBA" id="ARBA00022723"/>
    </source>
</evidence>
<keyword evidence="2 4" id="KW-0863">Zinc-finger</keyword>
<dbReference type="PROSITE" id="PS50103">
    <property type="entry name" value="ZF_C3H1"/>
    <property type="match status" value="1"/>
</dbReference>
<reference evidence="7 8" key="1">
    <citation type="submission" date="2016-04" db="EMBL/GenBank/DDBJ databases">
        <title>A degradative enzymes factory behind the ericoid mycorrhizal symbiosis.</title>
        <authorList>
            <consortium name="DOE Joint Genome Institute"/>
            <person name="Martino E."/>
            <person name="Morin E."/>
            <person name="Grelet G."/>
            <person name="Kuo A."/>
            <person name="Kohler A."/>
            <person name="Daghino S."/>
            <person name="Barry K."/>
            <person name="Choi C."/>
            <person name="Cichocki N."/>
            <person name="Clum A."/>
            <person name="Copeland A."/>
            <person name="Hainaut M."/>
            <person name="Haridas S."/>
            <person name="Labutti K."/>
            <person name="Lindquist E."/>
            <person name="Lipzen A."/>
            <person name="Khouja H.-R."/>
            <person name="Murat C."/>
            <person name="Ohm R."/>
            <person name="Olson A."/>
            <person name="Spatafora J."/>
            <person name="Veneault-Fourrey C."/>
            <person name="Henrissat B."/>
            <person name="Grigoriev I."/>
            <person name="Martin F."/>
            <person name="Perotto S."/>
        </authorList>
    </citation>
    <scope>NUCLEOTIDE SEQUENCE [LARGE SCALE GENOMIC DNA]</scope>
    <source>
        <strain evidence="7 8">F</strain>
    </source>
</reference>
<dbReference type="GO" id="GO:0008270">
    <property type="term" value="F:zinc ion binding"/>
    <property type="evidence" value="ECO:0007669"/>
    <property type="project" value="UniProtKB-KW"/>
</dbReference>
<feature type="zinc finger region" description="C3H1-type" evidence="4">
    <location>
        <begin position="173"/>
        <end position="201"/>
    </location>
</feature>
<evidence type="ECO:0000256" key="5">
    <source>
        <dbReference type="SAM" id="MobiDB-lite"/>
    </source>
</evidence>
<feature type="domain" description="C3H1-type" evidence="6">
    <location>
        <begin position="173"/>
        <end position="201"/>
    </location>
</feature>
<sequence length="577" mass="65552">MSDYQVSELGCELYNNGLHCEAAATTGCPYVHDNFLRKEAMKKKKRTAAKNKKQQKLATSRAALQNQYNDVLAAKIPNLPNVNKAKQITSVKRANAAETNSRIESILKTADTEVKQSTSGNINPNLISSLVTEINNLKADAVVVKKFETIHRLSWATVVYSKPCAQLASKFPRLKRSVCRFFRDTGSCQKGDRCNYSHFVESPTNPQAPWPGVKHLIFEPEMEDGPDGIPRRKCPAPKYSWDVFNIYAPVEIQQPKATYAATASKGLVAPQVTPSKPQHMITSSPGSAGLSSEGSVNSSDQSWDTTRCSSSTSAQPSDAELWALEVRRQAPIYIPARTYGERAPMSATFYGFQALPTELRIKIWKLAFKDYRQTARIVWKWDDYYMGHYYRSRLASMNHLPIFLMVSKEVKQIACQYHFEQSFGTEQAAPETWFNFENDRLFIQTESPIKLLKTVQLIIPRERKMVSHLQLPLKDFVHNSVDFVEVVTSFINLKGLYLIASVAPEDRPWTQNPRMVKKVKHAIEKNWVRRQKKYRPDDMLPVPQIWLSLVSQAEAQTYGVDGIQWGANVRHDSWVRI</sequence>
<dbReference type="Pfam" id="PF20150">
    <property type="entry name" value="2EXR"/>
    <property type="match status" value="1"/>
</dbReference>
<dbReference type="Proteomes" id="UP000235786">
    <property type="component" value="Unassembled WGS sequence"/>
</dbReference>
<keyword evidence="3 4" id="KW-0862">Zinc</keyword>
<evidence type="ECO:0000256" key="3">
    <source>
        <dbReference type="ARBA" id="ARBA00022833"/>
    </source>
</evidence>
<organism evidence="7 8">
    <name type="scientific">Hyaloscypha variabilis (strain UAMH 11265 / GT02V1 / F)</name>
    <name type="common">Meliniomyces variabilis</name>
    <dbReference type="NCBI Taxonomy" id="1149755"/>
    <lineage>
        <taxon>Eukaryota</taxon>
        <taxon>Fungi</taxon>
        <taxon>Dikarya</taxon>
        <taxon>Ascomycota</taxon>
        <taxon>Pezizomycotina</taxon>
        <taxon>Leotiomycetes</taxon>
        <taxon>Helotiales</taxon>
        <taxon>Hyaloscyphaceae</taxon>
        <taxon>Hyaloscypha</taxon>
        <taxon>Hyaloscypha variabilis</taxon>
    </lineage>
</organism>
<dbReference type="PANTHER" id="PTHR35910">
    <property type="entry name" value="2EXR DOMAIN-CONTAINING PROTEIN"/>
    <property type="match status" value="1"/>
</dbReference>
<gene>
    <name evidence="7" type="ORF">L207DRAFT_638068</name>
</gene>
<feature type="compositionally biased region" description="Polar residues" evidence="5">
    <location>
        <begin position="272"/>
        <end position="314"/>
    </location>
</feature>
<evidence type="ECO:0000313" key="8">
    <source>
        <dbReference type="Proteomes" id="UP000235786"/>
    </source>
</evidence>
<evidence type="ECO:0000259" key="6">
    <source>
        <dbReference type="PROSITE" id="PS50103"/>
    </source>
</evidence>
<dbReference type="OrthoDB" id="3513892at2759"/>
<keyword evidence="8" id="KW-1185">Reference proteome</keyword>
<proteinExistence type="predicted"/>
<dbReference type="Gene3D" id="4.10.1000.10">
    <property type="entry name" value="Zinc finger, CCCH-type"/>
    <property type="match status" value="1"/>
</dbReference>
<dbReference type="STRING" id="1149755.A0A2J6RB51"/>